<reference evidence="1 2" key="1">
    <citation type="submission" date="2019-03" db="EMBL/GenBank/DDBJ databases">
        <title>Genomic Encyclopedia of Type Strains, Phase IV (KMG-IV): sequencing the most valuable type-strain genomes for metagenomic binning, comparative biology and taxonomic classification.</title>
        <authorList>
            <person name="Goeker M."/>
        </authorList>
    </citation>
    <scope>NUCLEOTIDE SEQUENCE [LARGE SCALE GENOMIC DNA]</scope>
    <source>
        <strain evidence="1 2">DSM 4868</strain>
    </source>
</reference>
<dbReference type="RefSeq" id="WP_132546630.1">
    <property type="nucleotide sequence ID" value="NZ_SLWW01000020.1"/>
</dbReference>
<organism evidence="1 2">
    <name type="scientific">Rhodovulum euryhalinum</name>
    <dbReference type="NCBI Taxonomy" id="35805"/>
    <lineage>
        <taxon>Bacteria</taxon>
        <taxon>Pseudomonadati</taxon>
        <taxon>Pseudomonadota</taxon>
        <taxon>Alphaproteobacteria</taxon>
        <taxon>Rhodobacterales</taxon>
        <taxon>Paracoccaceae</taxon>
        <taxon>Rhodovulum</taxon>
    </lineage>
</organism>
<name>A0A4R2KF72_9RHOB</name>
<dbReference type="AlphaFoldDB" id="A0A4R2KF72"/>
<comment type="caution">
    <text evidence="1">The sequence shown here is derived from an EMBL/GenBank/DDBJ whole genome shotgun (WGS) entry which is preliminary data.</text>
</comment>
<evidence type="ECO:0000313" key="1">
    <source>
        <dbReference type="EMBL" id="TCO68969.1"/>
    </source>
</evidence>
<proteinExistence type="predicted"/>
<dbReference type="InterPro" id="IPR004195">
    <property type="entry name" value="Head_decoration_D"/>
</dbReference>
<dbReference type="OrthoDB" id="7358956at2"/>
<evidence type="ECO:0000313" key="2">
    <source>
        <dbReference type="Proteomes" id="UP000295142"/>
    </source>
</evidence>
<accession>A0A4R2KF72</accession>
<dbReference type="EMBL" id="SLWW01000020">
    <property type="protein sequence ID" value="TCO68969.1"/>
    <property type="molecule type" value="Genomic_DNA"/>
</dbReference>
<gene>
    <name evidence="1" type="ORF">EV655_12034</name>
</gene>
<sequence length="126" mass="12737">MPVLTEPPSMGDVLKYEVNPNYTREVVTLLAGMPYPVGAVLGRITASGKYKLATSGGTDGAQTATAVLLHAVDATLADATGIVVARGPAIVSRAGLAYDATVDDAAKITTKIGQLAAVGIIARDGV</sequence>
<dbReference type="Proteomes" id="UP000295142">
    <property type="component" value="Unassembled WGS sequence"/>
</dbReference>
<protein>
    <submittedName>
        <fullName evidence="1">Bacteriophage lambda head decoration protein D</fullName>
    </submittedName>
</protein>
<dbReference type="Pfam" id="PF02924">
    <property type="entry name" value="HDPD"/>
    <property type="match status" value="1"/>
</dbReference>
<keyword evidence="2" id="KW-1185">Reference proteome</keyword>